<feature type="signal peptide" evidence="1">
    <location>
        <begin position="1"/>
        <end position="17"/>
    </location>
</feature>
<dbReference type="Proteomes" id="UP000253951">
    <property type="component" value="Chromosome"/>
</dbReference>
<dbReference type="RefSeq" id="WP_114678331.1">
    <property type="nucleotide sequence ID" value="NZ_CP031188.1"/>
</dbReference>
<evidence type="ECO:0000256" key="1">
    <source>
        <dbReference type="SAM" id="SignalP"/>
    </source>
</evidence>
<proteinExistence type="predicted"/>
<accession>A0A345HDB3</accession>
<dbReference type="KEGG" id="fat:DVK85_10140"/>
<reference evidence="2 3" key="1">
    <citation type="submission" date="2018-07" db="EMBL/GenBank/DDBJ databases">
        <title>Complete genome sequence of Flavobacterium arcticum type strain SM1502T.</title>
        <authorList>
            <person name="Li Y."/>
            <person name="Li D.-D."/>
        </authorList>
    </citation>
    <scope>NUCLEOTIDE SEQUENCE [LARGE SCALE GENOMIC DNA]</scope>
    <source>
        <strain evidence="2 3">SM1502</strain>
    </source>
</reference>
<feature type="chain" id="PRO_5016897012" description="Lipocalin-like domain-containing protein" evidence="1">
    <location>
        <begin position="18"/>
        <end position="136"/>
    </location>
</feature>
<protein>
    <recommendedName>
        <fullName evidence="4">Lipocalin-like domain-containing protein</fullName>
    </recommendedName>
</protein>
<sequence length="136" mass="15297">MKKIIFLNLICVLFCFACTQDDDVSIDYTYDSWSLINVSGSLAGIDQDIEEGDIIWTFNASENTVTVVNTTTDEDITDFLDSGTYNYSYINNNAETELCSESLVIDNIDFGCVTIEGNTMRLSNTWLDGYQLTFVK</sequence>
<dbReference type="EMBL" id="CP031188">
    <property type="protein sequence ID" value="AXG74573.1"/>
    <property type="molecule type" value="Genomic_DNA"/>
</dbReference>
<organism evidence="2 3">
    <name type="scientific">Flavobacterium arcticum</name>
    <dbReference type="NCBI Taxonomy" id="1784713"/>
    <lineage>
        <taxon>Bacteria</taxon>
        <taxon>Pseudomonadati</taxon>
        <taxon>Bacteroidota</taxon>
        <taxon>Flavobacteriia</taxon>
        <taxon>Flavobacteriales</taxon>
        <taxon>Flavobacteriaceae</taxon>
        <taxon>Flavobacterium</taxon>
    </lineage>
</organism>
<evidence type="ECO:0000313" key="3">
    <source>
        <dbReference type="Proteomes" id="UP000253951"/>
    </source>
</evidence>
<dbReference type="AlphaFoldDB" id="A0A345HDB3"/>
<evidence type="ECO:0008006" key="4">
    <source>
        <dbReference type="Google" id="ProtNLM"/>
    </source>
</evidence>
<dbReference type="OrthoDB" id="1201884at2"/>
<keyword evidence="1" id="KW-0732">Signal</keyword>
<gene>
    <name evidence="2" type="ORF">DVK85_10140</name>
</gene>
<name>A0A345HDB3_9FLAO</name>
<keyword evidence="3" id="KW-1185">Reference proteome</keyword>
<evidence type="ECO:0000313" key="2">
    <source>
        <dbReference type="EMBL" id="AXG74573.1"/>
    </source>
</evidence>